<evidence type="ECO:0000313" key="3">
    <source>
        <dbReference type="EMBL" id="QNK00053.1"/>
    </source>
</evidence>
<dbReference type="GO" id="GO:0004622">
    <property type="term" value="F:phosphatidylcholine lysophospholipase activity"/>
    <property type="evidence" value="ECO:0007669"/>
    <property type="project" value="TreeGrafter"/>
</dbReference>
<dbReference type="EMBL" id="CP060412">
    <property type="protein sequence ID" value="QNK00053.1"/>
    <property type="molecule type" value="Genomic_DNA"/>
</dbReference>
<organism evidence="3 4">
    <name type="scientific">Dyella telluris</name>
    <dbReference type="NCBI Taxonomy" id="2763498"/>
    <lineage>
        <taxon>Bacteria</taxon>
        <taxon>Pseudomonadati</taxon>
        <taxon>Pseudomonadota</taxon>
        <taxon>Gammaproteobacteria</taxon>
        <taxon>Lysobacterales</taxon>
        <taxon>Rhodanobacteraceae</taxon>
        <taxon>Dyella</taxon>
    </lineage>
</organism>
<feature type="signal peptide" evidence="1">
    <location>
        <begin position="1"/>
        <end position="22"/>
    </location>
</feature>
<evidence type="ECO:0000313" key="4">
    <source>
        <dbReference type="Proteomes" id="UP000515873"/>
    </source>
</evidence>
<evidence type="ECO:0000259" key="2">
    <source>
        <dbReference type="Pfam" id="PF13472"/>
    </source>
</evidence>
<dbReference type="PANTHER" id="PTHR30383:SF5">
    <property type="entry name" value="SGNH HYDROLASE-TYPE ESTERASE DOMAIN-CONTAINING PROTEIN"/>
    <property type="match status" value="1"/>
</dbReference>
<dbReference type="RefSeq" id="WP_187055536.1">
    <property type="nucleotide sequence ID" value="NZ_CP060412.1"/>
</dbReference>
<reference evidence="3 4" key="1">
    <citation type="submission" date="2020-08" db="EMBL/GenBank/DDBJ databases">
        <title>Dyella sp. G9 isolated from forest soil.</title>
        <authorList>
            <person name="Fu J."/>
            <person name="Qiu L."/>
        </authorList>
    </citation>
    <scope>NUCLEOTIDE SEQUENCE [LARGE SCALE GENOMIC DNA]</scope>
    <source>
        <strain evidence="3 4">G9</strain>
    </source>
</reference>
<feature type="chain" id="PRO_5028984175" description="SGNH hydrolase-type esterase domain-containing protein" evidence="1">
    <location>
        <begin position="23"/>
        <end position="231"/>
    </location>
</feature>
<dbReference type="InterPro" id="IPR036514">
    <property type="entry name" value="SGNH_hydro_sf"/>
</dbReference>
<accession>A0A7G8PZU5</accession>
<keyword evidence="1" id="KW-0732">Signal</keyword>
<dbReference type="CDD" id="cd04502">
    <property type="entry name" value="SGNH_hydrolase_like_7"/>
    <property type="match status" value="1"/>
</dbReference>
<dbReference type="AlphaFoldDB" id="A0A7G8PZU5"/>
<dbReference type="InterPro" id="IPR013830">
    <property type="entry name" value="SGNH_hydro"/>
</dbReference>
<sequence>MKRLTWLAFLLLSLVAPAMAQADSAPSSHWAPDIEAFVAADHERPPMHNGVLFIGSSSIQYWKSLAEDFPGVPVINRGFGGSALPDSTYYADRIVWPYKPNLIVMYAGDNDINDGATADQVLASFQKFVARAREGVPGVPIVYVSIKPSVARIALWPTMKAANDKIRDWAATQKDVRFVDIAPAMFNAQGKPRPELFRPDGLHMLPNGYALWIAALKPVLADYGFVTRRIQ</sequence>
<proteinExistence type="predicted"/>
<dbReference type="Gene3D" id="3.40.50.1110">
    <property type="entry name" value="SGNH hydrolase"/>
    <property type="match status" value="1"/>
</dbReference>
<gene>
    <name evidence="3" type="ORF">H8F01_13035</name>
</gene>
<keyword evidence="4" id="KW-1185">Reference proteome</keyword>
<name>A0A7G8PZU5_9GAMM</name>
<evidence type="ECO:0000256" key="1">
    <source>
        <dbReference type="SAM" id="SignalP"/>
    </source>
</evidence>
<dbReference type="KEGG" id="dtl:H8F01_13035"/>
<protein>
    <recommendedName>
        <fullName evidence="2">SGNH hydrolase-type esterase domain-containing protein</fullName>
    </recommendedName>
</protein>
<dbReference type="Proteomes" id="UP000515873">
    <property type="component" value="Chromosome"/>
</dbReference>
<feature type="domain" description="SGNH hydrolase-type esterase" evidence="2">
    <location>
        <begin position="63"/>
        <end position="211"/>
    </location>
</feature>
<dbReference type="SUPFAM" id="SSF52266">
    <property type="entry name" value="SGNH hydrolase"/>
    <property type="match status" value="1"/>
</dbReference>
<dbReference type="InterPro" id="IPR051532">
    <property type="entry name" value="Ester_Hydrolysis_Enzymes"/>
</dbReference>
<dbReference type="PANTHER" id="PTHR30383">
    <property type="entry name" value="THIOESTERASE 1/PROTEASE 1/LYSOPHOSPHOLIPASE L1"/>
    <property type="match status" value="1"/>
</dbReference>
<dbReference type="Pfam" id="PF13472">
    <property type="entry name" value="Lipase_GDSL_2"/>
    <property type="match status" value="1"/>
</dbReference>